<dbReference type="OrthoDB" id="436718at2759"/>
<feature type="region of interest" description="Disordered" evidence="1">
    <location>
        <begin position="888"/>
        <end position="912"/>
    </location>
</feature>
<feature type="compositionally biased region" description="Basic residues" evidence="1">
    <location>
        <begin position="903"/>
        <end position="912"/>
    </location>
</feature>
<feature type="compositionally biased region" description="Basic residues" evidence="1">
    <location>
        <begin position="381"/>
        <end position="392"/>
    </location>
</feature>
<proteinExistence type="predicted"/>
<gene>
    <name evidence="3" type="ORF">AK812_SmicGene44302</name>
</gene>
<feature type="signal peptide" evidence="2">
    <location>
        <begin position="1"/>
        <end position="24"/>
    </location>
</feature>
<feature type="region of interest" description="Disordered" evidence="1">
    <location>
        <begin position="370"/>
        <end position="392"/>
    </location>
</feature>
<sequence length="1372" mass="152168">MAVRSLRRSLRLLVLVALIRMADLCLFVPPKGPSLASGLRRAALLLGPLSLSGFSSGPLPAVAANKASLQADQEKLLAGYKDLVYMMQNFNKVTRKCDKNQDKISQPLQTGFAGPDSCLAQPLQVRKYLGQTSIKANLFDTKQMLVNFELAGMVPSGRDDEYGDLVEDFERYKREADEWAYSSSWAEANPGGGRDRTEVFCWEMLPSAKLDVDRSMRSAPGTCSEGNEGQQAGAGLSGAAYEAVRKLTHAELMTKDSQGKPVSLKDNIGPEKPVKVNELFFSAFYSPAVWRLPAESMQQFFIRREQDFKRLEEALSGAQVPPNLRAMMLLAFGGLDSREQLNVLSSVGNEYELTKISHALRIQFPTCSGASKGPPQLPLRKGPKGSKGKGRRSYAYAAFEETEEPDEDEACYEDEGHELYEKAFADEGYDEDPAQEYDFDDPELAEVYMVLQNNDLCEHSEYQGGNERHLVVNLLEFDKATLSDFKKEDEVLQTTTVDSPTVAHGTLTWGGSPRASEIAAANLAYNDVLGPGQCPDDRDLHQDNFDLLRQDAQAWDVEAAQQQDSRDGDVSEDVNYFEEHVAQDPIFYKKATTRKFKKITSLSAAVDGDDFLFRRVLSGENNLSSPTAVREDLAEAIVFRRQLQHDLKVEHPYVTYVVMEEVRTGLFDGDPEIEKMIREGEAVAQHDDCFRASIGRTACRDLWCQATARARTAELIGEDTSAAHLSAAVADGDDFSHRAIMADQLDPVLSMSEQDRLPTKYEFNNHLLIDIFYSKVRQPPAFFGFSSPLGAAGLDFPTVFKWTAARSTWPTPSYFLKSFGVEQEAMPLEAPFKMGKAEKAGGLWKEIFDKTVLEMQLKGAERLEVLEAAEDPQSAMARFLAIPAARRPSGYREAEHPHSRAVPGRHKHHHNPGHAQARVIGVELRNVTRLQEASVRTNVVLVTGEQLRFAASDDELLAAHMVPQEVLAPPYARGARGRSTTTSVLDNHSFTPILTEGIHSNPRRTDSWDPTWSKLYEPALFILADGPVLLGILISLITHVDDLYAAGEGKKYNETIASMEKLLHLTVKKGEFRFCGKNVKQDSERADGRDRGLIGQFGWVARQTRPDLMVNVSVAAQSMGNPTIKALDLDSAVVFCFADSSLANLEGSKSQCGYVVGFTTEKILEGGPTPIHIVEAYSGSIKRVCTNTLAAETNGFLAGAEATEFLRALLMEIKHPDVSMKELDEIYLKNTLCFTDAKSLEQTLNKDTGAPQDKRVRILIAQIKEMIGENDYNDDSPSFAYWVDTSQMLADVLTKVGCERDPLLRALCDGEWQLQPSSEARDRKLAIRAGRHARKAKARADYLLRSKNLAEKATKTLGRLVEILGISENLYQ</sequence>
<name>A0A1Q9BYU3_SYMMI</name>
<feature type="region of interest" description="Disordered" evidence="1">
    <location>
        <begin position="215"/>
        <end position="234"/>
    </location>
</feature>
<organism evidence="3 4">
    <name type="scientific">Symbiodinium microadriaticum</name>
    <name type="common">Dinoflagellate</name>
    <name type="synonym">Zooxanthella microadriatica</name>
    <dbReference type="NCBI Taxonomy" id="2951"/>
    <lineage>
        <taxon>Eukaryota</taxon>
        <taxon>Sar</taxon>
        <taxon>Alveolata</taxon>
        <taxon>Dinophyceae</taxon>
        <taxon>Suessiales</taxon>
        <taxon>Symbiodiniaceae</taxon>
        <taxon>Symbiodinium</taxon>
    </lineage>
</organism>
<evidence type="ECO:0000313" key="4">
    <source>
        <dbReference type="Proteomes" id="UP000186817"/>
    </source>
</evidence>
<reference evidence="3 4" key="1">
    <citation type="submission" date="2016-02" db="EMBL/GenBank/DDBJ databases">
        <title>Genome analysis of coral dinoflagellate symbionts highlights evolutionary adaptations to a symbiotic lifestyle.</title>
        <authorList>
            <person name="Aranda M."/>
            <person name="Li Y."/>
            <person name="Liew Y.J."/>
            <person name="Baumgarten S."/>
            <person name="Simakov O."/>
            <person name="Wilson M."/>
            <person name="Piel J."/>
            <person name="Ashoor H."/>
            <person name="Bougouffa S."/>
            <person name="Bajic V.B."/>
            <person name="Ryu T."/>
            <person name="Ravasi T."/>
            <person name="Bayer T."/>
            <person name="Micklem G."/>
            <person name="Kim H."/>
            <person name="Bhak J."/>
            <person name="Lajeunesse T.C."/>
            <person name="Voolstra C.R."/>
        </authorList>
    </citation>
    <scope>NUCLEOTIDE SEQUENCE [LARGE SCALE GENOMIC DNA]</scope>
    <source>
        <strain evidence="3 4">CCMP2467</strain>
    </source>
</reference>
<accession>A0A1Q9BYU3</accession>
<dbReference type="Proteomes" id="UP000186817">
    <property type="component" value="Unassembled WGS sequence"/>
</dbReference>
<keyword evidence="4" id="KW-1185">Reference proteome</keyword>
<dbReference type="EMBL" id="LSRX01002246">
    <property type="protein sequence ID" value="OLP75841.1"/>
    <property type="molecule type" value="Genomic_DNA"/>
</dbReference>
<evidence type="ECO:0000313" key="3">
    <source>
        <dbReference type="EMBL" id="OLP75841.1"/>
    </source>
</evidence>
<evidence type="ECO:0000256" key="2">
    <source>
        <dbReference type="SAM" id="SignalP"/>
    </source>
</evidence>
<protein>
    <submittedName>
        <fullName evidence="3">Uncharacterized protein</fullName>
    </submittedName>
</protein>
<keyword evidence="2" id="KW-0732">Signal</keyword>
<comment type="caution">
    <text evidence="3">The sequence shown here is derived from an EMBL/GenBank/DDBJ whole genome shotgun (WGS) entry which is preliminary data.</text>
</comment>
<evidence type="ECO:0000256" key="1">
    <source>
        <dbReference type="SAM" id="MobiDB-lite"/>
    </source>
</evidence>
<feature type="chain" id="PRO_5043646631" evidence="2">
    <location>
        <begin position="25"/>
        <end position="1372"/>
    </location>
</feature>